<dbReference type="Pfam" id="PF01471">
    <property type="entry name" value="PG_binding_1"/>
    <property type="match status" value="1"/>
</dbReference>
<dbReference type="Gene3D" id="1.10.101.10">
    <property type="entry name" value="PGBD-like superfamily/PGBD"/>
    <property type="match status" value="1"/>
</dbReference>
<keyword evidence="5" id="KW-1185">Reference proteome</keyword>
<proteinExistence type="predicted"/>
<dbReference type="EMBL" id="LN734822">
    <property type="protein sequence ID" value="CEL23909.1"/>
    <property type="molecule type" value="Genomic_DNA"/>
</dbReference>
<dbReference type="InterPro" id="IPR002477">
    <property type="entry name" value="Peptidoglycan-bd-like"/>
</dbReference>
<evidence type="ECO:0000313" key="3">
    <source>
        <dbReference type="EMBL" id="CEL23909.1"/>
    </source>
</evidence>
<evidence type="ECO:0000313" key="4">
    <source>
        <dbReference type="Proteomes" id="UP000029661"/>
    </source>
</evidence>
<gene>
    <name evidence="2" type="ORF">BRM9_2077</name>
    <name evidence="3" type="ORF">MB9_0254</name>
</gene>
<reference evidence="2" key="1">
    <citation type="submission" date="2013-12" db="EMBL/GenBank/DDBJ databases">
        <title>The complete genome sequence of Methanobacterium sp. BRM9.</title>
        <authorList>
            <consortium name="Pastoral Greenhouse Gas Research Consortium"/>
            <person name="Kelly W.J."/>
            <person name="Leahy S.C."/>
            <person name="Perry R."/>
            <person name="Li D."/>
            <person name="Altermann E."/>
            <person name="Lambie S.C."/>
            <person name="Attwood G.T."/>
        </authorList>
    </citation>
    <scope>NUCLEOTIDE SEQUENCE [LARGE SCALE GENOMIC DNA]</scope>
    <source>
        <strain evidence="2">BRM9</strain>
    </source>
</reference>
<dbReference type="Proteomes" id="UP000062768">
    <property type="component" value="Chromosome I"/>
</dbReference>
<reference evidence="3" key="2">
    <citation type="submission" date="2014-09" db="EMBL/GenBank/DDBJ databases">
        <authorList>
            <person name="Bishop-Lilly K.A."/>
            <person name="Broomall S.M."/>
            <person name="Chain P.S."/>
            <person name="Chertkov O."/>
            <person name="Coyne S.R."/>
            <person name="Daligault H.E."/>
            <person name="Davenport K.W."/>
            <person name="Erkkila T."/>
            <person name="Frey K.G."/>
            <person name="Gibbons H.S."/>
            <person name="Gu W."/>
            <person name="Jaissle J."/>
            <person name="Johnson S.L."/>
            <person name="Koroleva G.I."/>
            <person name="Ladner J.T."/>
            <person name="Lo C.-C."/>
            <person name="Minogue T.D."/>
            <person name="Munk C."/>
            <person name="Palacios G.F."/>
            <person name="Redden C.L."/>
            <person name="Rosenzweig C.N."/>
            <person name="Scholz M.B."/>
            <person name="Teshima H."/>
            <person name="Xu Y."/>
        </authorList>
    </citation>
    <scope>NUCLEOTIDE SEQUENCE</scope>
    <source>
        <strain evidence="3">Mb9</strain>
    </source>
</reference>
<evidence type="ECO:0000313" key="2">
    <source>
        <dbReference type="EMBL" id="AIS32879.1"/>
    </source>
</evidence>
<dbReference type="InterPro" id="IPR036366">
    <property type="entry name" value="PGBDSf"/>
</dbReference>
<feature type="domain" description="Peptidoglycan binding-like" evidence="1">
    <location>
        <begin position="96"/>
        <end position="152"/>
    </location>
</feature>
<organism evidence="2 4">
    <name type="scientific">Methanobacterium formicicum</name>
    <dbReference type="NCBI Taxonomy" id="2162"/>
    <lineage>
        <taxon>Archaea</taxon>
        <taxon>Methanobacteriati</taxon>
        <taxon>Methanobacteriota</taxon>
        <taxon>Methanomada group</taxon>
        <taxon>Methanobacteria</taxon>
        <taxon>Methanobacteriales</taxon>
        <taxon>Methanobacteriaceae</taxon>
        <taxon>Methanobacterium</taxon>
    </lineage>
</organism>
<accession>A0A089ZVR2</accession>
<evidence type="ECO:0000259" key="1">
    <source>
        <dbReference type="Pfam" id="PF01471"/>
    </source>
</evidence>
<protein>
    <submittedName>
        <fullName evidence="2">Peptidoglycan binding domain-containing protein</fullName>
    </submittedName>
    <submittedName>
        <fullName evidence="3">Putative secreted protein</fullName>
    </submittedName>
</protein>
<dbReference type="InterPro" id="IPR036365">
    <property type="entry name" value="PGBD-like_sf"/>
</dbReference>
<dbReference type="KEGG" id="mfc:BRM9_2077"/>
<sequence length="278" mass="30267">MRHGGGIIKRVKRNSTYAILCMLCMVVAAVPISGAVDGQDNGANGENPTSGLQVGVTNSDVQETQNVLQNKKPFGENTTKILGNNTTDGSLRLGSTGDDVKKLQQWLTDYDYYSGDVDGVFGNDTETAVRMFQEEAGLIVDGVVGKDTKKAMESWDKYLAEVQAAGEKSTDSYSSSKSTTTTKKSYATAVRSYTRTYNTRYNSRWSGSGDCWDISNAAYSRLTASGQRARIIQYANSYVGNHRSVQTWNGNTWVDYYDVPQRGVPTSRKGSETVVSGG</sequence>
<dbReference type="PATRIC" id="fig|2162.10.peg.266"/>
<dbReference type="EMBL" id="CP006933">
    <property type="protein sequence ID" value="AIS32879.1"/>
    <property type="molecule type" value="Genomic_DNA"/>
</dbReference>
<dbReference type="SUPFAM" id="SSF47090">
    <property type="entry name" value="PGBD-like"/>
    <property type="match status" value="1"/>
</dbReference>
<dbReference type="Proteomes" id="UP000029661">
    <property type="component" value="Chromosome"/>
</dbReference>
<dbReference type="AlphaFoldDB" id="A0A089ZVR2"/>
<name>A0A089ZVR2_METFO</name>
<evidence type="ECO:0000313" key="5">
    <source>
        <dbReference type="Proteomes" id="UP000062768"/>
    </source>
</evidence>